<dbReference type="InterPro" id="IPR029071">
    <property type="entry name" value="Ubiquitin-like_domsf"/>
</dbReference>
<dbReference type="PROSITE" id="PS50053">
    <property type="entry name" value="UBIQUITIN_2"/>
    <property type="match status" value="1"/>
</dbReference>
<dbReference type="InterPro" id="IPR000626">
    <property type="entry name" value="Ubiquitin-like_dom"/>
</dbReference>
<evidence type="ECO:0000313" key="2">
    <source>
        <dbReference type="EnsemblPlants" id="Solyc01g058590.1.1"/>
    </source>
</evidence>
<dbReference type="InterPro" id="IPR051658">
    <property type="entry name" value="UBLCP1"/>
</dbReference>
<dbReference type="PaxDb" id="4081-Solyc01g058590.1.1"/>
<evidence type="ECO:0000259" key="1">
    <source>
        <dbReference type="PROSITE" id="PS50053"/>
    </source>
</evidence>
<sequence length="131" mass="15047">MALESAAGVSPMTVKELTLAVKWSDIEYTVRFCSDDTVGDLKLRICEVTNVLPKRQKLLYPKVGAKFADDSLLLSQILFQNDYDQRGSLSIKEKLFRCRIFNKEAEMTDFSFKPSLIFFSCYKRRSDKIGK</sequence>
<evidence type="ECO:0000313" key="3">
    <source>
        <dbReference type="Proteomes" id="UP000004994"/>
    </source>
</evidence>
<dbReference type="InParanoid" id="K4AW67"/>
<keyword evidence="3" id="KW-1185">Reference proteome</keyword>
<feature type="domain" description="Ubiquitin-like" evidence="1">
    <location>
        <begin position="17"/>
        <end position="73"/>
    </location>
</feature>
<organism evidence="2">
    <name type="scientific">Solanum lycopersicum</name>
    <name type="common">Tomato</name>
    <name type="synonym">Lycopersicon esculentum</name>
    <dbReference type="NCBI Taxonomy" id="4081"/>
    <lineage>
        <taxon>Eukaryota</taxon>
        <taxon>Viridiplantae</taxon>
        <taxon>Streptophyta</taxon>
        <taxon>Embryophyta</taxon>
        <taxon>Tracheophyta</taxon>
        <taxon>Spermatophyta</taxon>
        <taxon>Magnoliopsida</taxon>
        <taxon>eudicotyledons</taxon>
        <taxon>Gunneridae</taxon>
        <taxon>Pentapetalae</taxon>
        <taxon>asterids</taxon>
        <taxon>lamiids</taxon>
        <taxon>Solanales</taxon>
        <taxon>Solanaceae</taxon>
        <taxon>Solanoideae</taxon>
        <taxon>Solaneae</taxon>
        <taxon>Solanum</taxon>
        <taxon>Solanum subgen. Lycopersicon</taxon>
    </lineage>
</organism>
<dbReference type="Pfam" id="PF00240">
    <property type="entry name" value="ubiquitin"/>
    <property type="match status" value="1"/>
</dbReference>
<dbReference type="Proteomes" id="UP000004994">
    <property type="component" value="Chromosome 1"/>
</dbReference>
<dbReference type="PANTHER" id="PTHR48493:SF1">
    <property type="entry name" value="UBIQUITIN-LIKE DOMAIN-CONTAINING CTD PHOSPHATASE 1"/>
    <property type="match status" value="1"/>
</dbReference>
<proteinExistence type="predicted"/>
<dbReference type="GO" id="GO:0090364">
    <property type="term" value="P:regulation of proteasome assembly"/>
    <property type="evidence" value="ECO:0007669"/>
    <property type="project" value="InterPro"/>
</dbReference>
<dbReference type="Gramene" id="Solyc01g058590.1.1">
    <property type="protein sequence ID" value="Solyc01g058590.1.1"/>
    <property type="gene ID" value="Solyc01g058590.1"/>
</dbReference>
<accession>K4AW67</accession>
<dbReference type="EnsemblPlants" id="Solyc01g058590.1.1">
    <property type="protein sequence ID" value="Solyc01g058590.1.1"/>
    <property type="gene ID" value="Solyc01g058590.1"/>
</dbReference>
<dbReference type="SUPFAM" id="SSF54236">
    <property type="entry name" value="Ubiquitin-like"/>
    <property type="match status" value="1"/>
</dbReference>
<dbReference type="STRING" id="4081.K4AW67"/>
<name>K4AW67_SOLLC</name>
<reference evidence="2" key="1">
    <citation type="journal article" date="2012" name="Nature">
        <title>The tomato genome sequence provides insights into fleshy fruit evolution.</title>
        <authorList>
            <consortium name="Tomato Genome Consortium"/>
        </authorList>
    </citation>
    <scope>NUCLEOTIDE SEQUENCE [LARGE SCALE GENOMIC DNA]</scope>
    <source>
        <strain evidence="2">cv. Heinz 1706</strain>
    </source>
</reference>
<dbReference type="AlphaFoldDB" id="K4AW67"/>
<dbReference type="PANTHER" id="PTHR48493">
    <property type="entry name" value="UBIQUITIN-LIKE DOMAIN-CONTAINING CTD PHOSPHATASE 1"/>
    <property type="match status" value="1"/>
</dbReference>
<dbReference type="PhylomeDB" id="K4AW67"/>
<reference evidence="2" key="2">
    <citation type="submission" date="2015-06" db="UniProtKB">
        <authorList>
            <consortium name="EnsemblPlants"/>
        </authorList>
    </citation>
    <scope>IDENTIFICATION</scope>
    <source>
        <strain evidence="2">cv. Heinz 1706</strain>
    </source>
</reference>
<dbReference type="Gene3D" id="3.10.20.90">
    <property type="entry name" value="Phosphatidylinositol 3-kinase Catalytic Subunit, Chain A, domain 1"/>
    <property type="match status" value="1"/>
</dbReference>
<protein>
    <recommendedName>
        <fullName evidence="1">Ubiquitin-like domain-containing protein</fullName>
    </recommendedName>
</protein>
<dbReference type="HOGENOM" id="CLU_1931190_0_0_1"/>